<dbReference type="Pfam" id="PF17919">
    <property type="entry name" value="RT_RNaseH_2"/>
    <property type="match status" value="1"/>
</dbReference>
<dbReference type="InterPro" id="IPR043502">
    <property type="entry name" value="DNA/RNA_pol_sf"/>
</dbReference>
<protein>
    <submittedName>
        <fullName evidence="4">Mitochondrial protein</fullName>
    </submittedName>
</protein>
<dbReference type="CDD" id="cd01647">
    <property type="entry name" value="RT_LTR"/>
    <property type="match status" value="1"/>
</dbReference>
<reference evidence="4" key="2">
    <citation type="submission" date="2022-01" db="EMBL/GenBank/DDBJ databases">
        <authorList>
            <person name="Yamashiro T."/>
            <person name="Shiraishi A."/>
            <person name="Satake H."/>
            <person name="Nakayama K."/>
        </authorList>
    </citation>
    <scope>NUCLEOTIDE SEQUENCE</scope>
</reference>
<evidence type="ECO:0000256" key="1">
    <source>
        <dbReference type="ARBA" id="ARBA00023268"/>
    </source>
</evidence>
<dbReference type="Pfam" id="PF24626">
    <property type="entry name" value="SH3_Tf2-1"/>
    <property type="match status" value="1"/>
</dbReference>
<dbReference type="InterPro" id="IPR036397">
    <property type="entry name" value="RNaseH_sf"/>
</dbReference>
<dbReference type="PROSITE" id="PS50878">
    <property type="entry name" value="RT_POL"/>
    <property type="match status" value="1"/>
</dbReference>
<evidence type="ECO:0000259" key="2">
    <source>
        <dbReference type="PROSITE" id="PS50878"/>
    </source>
</evidence>
<evidence type="ECO:0000313" key="5">
    <source>
        <dbReference type="Proteomes" id="UP001151760"/>
    </source>
</evidence>
<dbReference type="Proteomes" id="UP001151760">
    <property type="component" value="Unassembled WGS sequence"/>
</dbReference>
<dbReference type="Gene3D" id="3.30.70.270">
    <property type="match status" value="2"/>
</dbReference>
<keyword evidence="1" id="KW-0511">Multifunctional enzyme</keyword>
<dbReference type="EMBL" id="BQNB010016294">
    <property type="protein sequence ID" value="GJT50116.1"/>
    <property type="molecule type" value="Genomic_DNA"/>
</dbReference>
<organism evidence="4 5">
    <name type="scientific">Tanacetum coccineum</name>
    <dbReference type="NCBI Taxonomy" id="301880"/>
    <lineage>
        <taxon>Eukaryota</taxon>
        <taxon>Viridiplantae</taxon>
        <taxon>Streptophyta</taxon>
        <taxon>Embryophyta</taxon>
        <taxon>Tracheophyta</taxon>
        <taxon>Spermatophyta</taxon>
        <taxon>Magnoliopsida</taxon>
        <taxon>eudicotyledons</taxon>
        <taxon>Gunneridae</taxon>
        <taxon>Pentapetalae</taxon>
        <taxon>asterids</taxon>
        <taxon>campanulids</taxon>
        <taxon>Asterales</taxon>
        <taxon>Asteraceae</taxon>
        <taxon>Asteroideae</taxon>
        <taxon>Anthemideae</taxon>
        <taxon>Anthemidinae</taxon>
        <taxon>Tanacetum</taxon>
    </lineage>
</organism>
<dbReference type="SUPFAM" id="SSF53098">
    <property type="entry name" value="Ribonuclease H-like"/>
    <property type="match status" value="1"/>
</dbReference>
<dbReference type="InterPro" id="IPR050951">
    <property type="entry name" value="Retrovirus_Pol_polyprotein"/>
</dbReference>
<name>A0ABQ5EGR9_9ASTR</name>
<evidence type="ECO:0000259" key="3">
    <source>
        <dbReference type="PROSITE" id="PS50994"/>
    </source>
</evidence>
<dbReference type="InterPro" id="IPR041577">
    <property type="entry name" value="RT_RNaseH_2"/>
</dbReference>
<dbReference type="InterPro" id="IPR043128">
    <property type="entry name" value="Rev_trsase/Diguanyl_cyclase"/>
</dbReference>
<reference evidence="4" key="1">
    <citation type="journal article" date="2022" name="Int. J. Mol. Sci.">
        <title>Draft Genome of Tanacetum Coccineum: Genomic Comparison of Closely Related Tanacetum-Family Plants.</title>
        <authorList>
            <person name="Yamashiro T."/>
            <person name="Shiraishi A."/>
            <person name="Nakayama K."/>
            <person name="Satake H."/>
        </authorList>
    </citation>
    <scope>NUCLEOTIDE SEQUENCE</scope>
</reference>
<accession>A0ABQ5EGR9</accession>
<dbReference type="InterPro" id="IPR000477">
    <property type="entry name" value="RT_dom"/>
</dbReference>
<dbReference type="Gene3D" id="3.30.420.10">
    <property type="entry name" value="Ribonuclease H-like superfamily/Ribonuclease H"/>
    <property type="match status" value="1"/>
</dbReference>
<dbReference type="SUPFAM" id="SSF56672">
    <property type="entry name" value="DNA/RNA polymerases"/>
    <property type="match status" value="1"/>
</dbReference>
<dbReference type="PROSITE" id="PS50994">
    <property type="entry name" value="INTEGRASE"/>
    <property type="match status" value="1"/>
</dbReference>
<evidence type="ECO:0000313" key="4">
    <source>
        <dbReference type="EMBL" id="GJT50116.1"/>
    </source>
</evidence>
<keyword evidence="5" id="KW-1185">Reference proteome</keyword>
<dbReference type="PANTHER" id="PTHR37984">
    <property type="entry name" value="PROTEIN CBG26694"/>
    <property type="match status" value="1"/>
</dbReference>
<dbReference type="InterPro" id="IPR056924">
    <property type="entry name" value="SH3_Tf2-1"/>
</dbReference>
<proteinExistence type="predicted"/>
<comment type="caution">
    <text evidence="4">The sequence shown here is derived from an EMBL/GenBank/DDBJ whole genome shotgun (WGS) entry which is preliminary data.</text>
</comment>
<dbReference type="PANTHER" id="PTHR37984:SF5">
    <property type="entry name" value="PROTEIN NYNRIN-LIKE"/>
    <property type="match status" value="1"/>
</dbReference>
<dbReference type="InterPro" id="IPR012337">
    <property type="entry name" value="RNaseH-like_sf"/>
</dbReference>
<feature type="domain" description="Reverse transcriptase" evidence="2">
    <location>
        <begin position="1"/>
        <end position="67"/>
    </location>
</feature>
<dbReference type="Pfam" id="PF00078">
    <property type="entry name" value="RVT_1"/>
    <property type="match status" value="1"/>
</dbReference>
<feature type="domain" description="Integrase catalytic" evidence="3">
    <location>
        <begin position="324"/>
        <end position="449"/>
    </location>
</feature>
<dbReference type="InterPro" id="IPR001584">
    <property type="entry name" value="Integrase_cat-core"/>
</dbReference>
<sequence length="510" mass="58016">MNSVFKPFLRKFTLVFFDDILVYSPSVSEHIDHLRRVLQVMREHNLFAKQSKCVFETTQVEYLGHIICAQGVSTHLSKIRAMQEWPVPSTLKQLRGFLGLTGHYKRFIKGYASISQPLTMLLKKDAFQWNSQAQEAFERLKQVMVPSLVLALPNFEEEFVIETDASRMGTVGCGLGFAKVEGRITTPFQSKWLLKLLGYDYEIEYRKGADNAASDALSRIERQGALFSLLAGTSNELMDVVVATWSSDSSLQAIIKGLQDDTLVNSNSVVGGYSGNKSDLSAYPGLLQPLHIAEKVWQDLSIDFIESLPLSQGKSAFFSSAQLFLDHVYKLYGLPKTIVSDKDKIFMSHFWESLFKMLHVKLKLSTAYHPQTDGQTEVVNKYMETYLRCMTGEAPKEWVKWIPLVEYCGSCDKTLQAREQVVQLLKFNLKKSQDRMKSQADKRVLEKVGKVTYKLKLPDNAKVHPVFHVSQLKPCYSDSVCNTPKMGRSGKWVWGMLLHRSTARDKRTLY</sequence>
<gene>
    <name evidence="4" type="ORF">Tco_0976273</name>
</gene>